<reference evidence="2" key="1">
    <citation type="submission" date="2024-03" db="EMBL/GenBank/DDBJ databases">
        <title>Diverse circular DNA viruses in blood, oral, and fecal samples of captive lemurs.</title>
        <authorList>
            <person name="Paietta E.N."/>
            <person name="Kraberger S."/>
            <person name="Lund M.C."/>
            <person name="Custer J.M."/>
            <person name="Vargas K.M."/>
            <person name="Ehmke E.E."/>
            <person name="Yoder A.D."/>
            <person name="Varsani A."/>
        </authorList>
    </citation>
    <scope>NUCLEOTIDE SEQUENCE</scope>
    <source>
        <strain evidence="2">Duke_24FS_104</strain>
    </source>
</reference>
<feature type="region of interest" description="Disordered" evidence="1">
    <location>
        <begin position="143"/>
        <end position="167"/>
    </location>
</feature>
<accession>A0AAU8B2I8</accession>
<evidence type="ECO:0000256" key="1">
    <source>
        <dbReference type="SAM" id="MobiDB-lite"/>
    </source>
</evidence>
<organism evidence="2">
    <name type="scientific">Dulem virus 132</name>
    <dbReference type="NCBI Taxonomy" id="3145609"/>
    <lineage>
        <taxon>Viruses</taxon>
        <taxon>Monodnaviria</taxon>
        <taxon>Sangervirae</taxon>
        <taxon>Phixviricota</taxon>
        <taxon>Malgrandaviricetes</taxon>
        <taxon>Petitvirales</taxon>
        <taxon>Microviridae</taxon>
        <taxon>Microvirus</taxon>
    </lineage>
</organism>
<dbReference type="Pfam" id="PF09675">
    <property type="entry name" value="Chlamy_scaf"/>
    <property type="match status" value="1"/>
</dbReference>
<name>A0AAU8B2I8_9VIRU</name>
<dbReference type="InterPro" id="IPR014131">
    <property type="entry name" value="Chlamydia_phage_Vp3"/>
</dbReference>
<sequence length="167" mass="19223">MRTFSNQFRDHERHLSNLGSRDKITYAARYDESGRLVLDEKGREDWYGYIQSHRDSVDIRVLLARFKNGEVDVLNRVQGFYGDITNMPGTFADALNLVRSSEEFFNSLPVEERAKYNHSFSEFLASFDSPANLARLFGVPDQLDKADDFSQPQPQPQPQPQSQEVSK</sequence>
<dbReference type="EMBL" id="PP511575">
    <property type="protein sequence ID" value="XCD05550.1"/>
    <property type="molecule type" value="Genomic_DNA"/>
</dbReference>
<proteinExistence type="predicted"/>
<protein>
    <submittedName>
        <fullName evidence="2">Internal scaffolding protein</fullName>
    </submittedName>
</protein>
<evidence type="ECO:0000313" key="2">
    <source>
        <dbReference type="EMBL" id="XCD05550.1"/>
    </source>
</evidence>